<dbReference type="AlphaFoldDB" id="A0A645FR20"/>
<evidence type="ECO:0000313" key="2">
    <source>
        <dbReference type="EMBL" id="MPN16875.1"/>
    </source>
</evidence>
<name>A0A645FR20_9ZZZZ</name>
<proteinExistence type="predicted"/>
<dbReference type="PANTHER" id="PTHR33164:SF43">
    <property type="entry name" value="HTH-TYPE TRANSCRIPTIONAL REPRESSOR YETL"/>
    <property type="match status" value="1"/>
</dbReference>
<feature type="domain" description="HTH marR-type" evidence="1">
    <location>
        <begin position="1"/>
        <end position="108"/>
    </location>
</feature>
<dbReference type="GO" id="GO:0006950">
    <property type="term" value="P:response to stress"/>
    <property type="evidence" value="ECO:0007669"/>
    <property type="project" value="TreeGrafter"/>
</dbReference>
<dbReference type="SUPFAM" id="SSF46785">
    <property type="entry name" value="Winged helix' DNA-binding domain"/>
    <property type="match status" value="1"/>
</dbReference>
<dbReference type="InterPro" id="IPR036390">
    <property type="entry name" value="WH_DNA-bd_sf"/>
</dbReference>
<dbReference type="InterPro" id="IPR000835">
    <property type="entry name" value="HTH_MarR-typ"/>
</dbReference>
<dbReference type="InterPro" id="IPR039422">
    <property type="entry name" value="MarR/SlyA-like"/>
</dbReference>
<dbReference type="EMBL" id="VSSQ01063879">
    <property type="protein sequence ID" value="MPN16875.1"/>
    <property type="molecule type" value="Genomic_DNA"/>
</dbReference>
<protein>
    <recommendedName>
        <fullName evidence="1">HTH marR-type domain-containing protein</fullName>
    </recommendedName>
</protein>
<dbReference type="Pfam" id="PF01047">
    <property type="entry name" value="MarR"/>
    <property type="match status" value="1"/>
</dbReference>
<sequence>MQTSLRTFEEELKRQTGLSFNDALLLCAVNKGIQEPGALAKELELSPSRLTRILDSLEGRSLIKRSLSSADRRSLTVSLTEQGSAMVQTYSCSEICLPEDLAFTQATT</sequence>
<dbReference type="SMART" id="SM00347">
    <property type="entry name" value="HTH_MARR"/>
    <property type="match status" value="1"/>
</dbReference>
<comment type="caution">
    <text evidence="2">The sequence shown here is derived from an EMBL/GenBank/DDBJ whole genome shotgun (WGS) entry which is preliminary data.</text>
</comment>
<dbReference type="PROSITE" id="PS50995">
    <property type="entry name" value="HTH_MARR_2"/>
    <property type="match status" value="1"/>
</dbReference>
<dbReference type="Gene3D" id="1.10.10.10">
    <property type="entry name" value="Winged helix-like DNA-binding domain superfamily/Winged helix DNA-binding domain"/>
    <property type="match status" value="1"/>
</dbReference>
<accession>A0A645FR20</accession>
<evidence type="ECO:0000259" key="1">
    <source>
        <dbReference type="PROSITE" id="PS50995"/>
    </source>
</evidence>
<organism evidence="2">
    <name type="scientific">bioreactor metagenome</name>
    <dbReference type="NCBI Taxonomy" id="1076179"/>
    <lineage>
        <taxon>unclassified sequences</taxon>
        <taxon>metagenomes</taxon>
        <taxon>ecological metagenomes</taxon>
    </lineage>
</organism>
<dbReference type="InterPro" id="IPR036388">
    <property type="entry name" value="WH-like_DNA-bd_sf"/>
</dbReference>
<gene>
    <name evidence="2" type="ORF">SDC9_164222</name>
</gene>
<dbReference type="PANTHER" id="PTHR33164">
    <property type="entry name" value="TRANSCRIPTIONAL REGULATOR, MARR FAMILY"/>
    <property type="match status" value="1"/>
</dbReference>
<reference evidence="2" key="1">
    <citation type="submission" date="2019-08" db="EMBL/GenBank/DDBJ databases">
        <authorList>
            <person name="Kucharzyk K."/>
            <person name="Murdoch R.W."/>
            <person name="Higgins S."/>
            <person name="Loffler F."/>
        </authorList>
    </citation>
    <scope>NUCLEOTIDE SEQUENCE</scope>
</reference>
<dbReference type="GO" id="GO:0003700">
    <property type="term" value="F:DNA-binding transcription factor activity"/>
    <property type="evidence" value="ECO:0007669"/>
    <property type="project" value="InterPro"/>
</dbReference>
<dbReference type="PRINTS" id="PR00598">
    <property type="entry name" value="HTHMARR"/>
</dbReference>